<evidence type="ECO:0000313" key="2">
    <source>
        <dbReference type="Proteomes" id="UP000276133"/>
    </source>
</evidence>
<evidence type="ECO:0000313" key="1">
    <source>
        <dbReference type="EMBL" id="RMZ97895.1"/>
    </source>
</evidence>
<protein>
    <submittedName>
        <fullName evidence="1">Uncharacterized protein</fullName>
    </submittedName>
</protein>
<comment type="caution">
    <text evidence="1">The sequence shown here is derived from an EMBL/GenBank/DDBJ whole genome shotgun (WGS) entry which is preliminary data.</text>
</comment>
<keyword evidence="2" id="KW-1185">Reference proteome</keyword>
<dbReference type="EMBL" id="REGN01011116">
    <property type="protein sequence ID" value="RMZ97895.1"/>
    <property type="molecule type" value="Genomic_DNA"/>
</dbReference>
<dbReference type="OrthoDB" id="10266334at2759"/>
<dbReference type="AlphaFoldDB" id="A0A3M7PFK4"/>
<accession>A0A3M7PFK4</accession>
<sequence>MVWEVIEEGEQALLYHFNGKISLRKGPKRLWLVASKLKKLEKITAHHNEYLAIEYLDGHTDHKQGPCTEFMNPMIHLSIQTKQCYCLDTNCAIVVVHKFSWHGEEENSKVKYEAGKNNFEILNCAPDQLYYNVDEVRTADDALLRIKVMIFYEIKDIKKMLNETKDPIADFLNCCKSDVIGFTTAKTYLNFIETCHLLNDLKNYTRLVERSEKIGFEVTKVVFRGYFASPKLQSLHDTSVKTRTDLRLNYEAEIQQQNQLDYNLKNEISRLQMEQDLEYQKVLNQLELSKARLMESNRILFEEEKAKIEINTKSKLKSLENLARKNEQKLEHLEKLNQMNIDLTEHLFNYHFLHLFII</sequence>
<gene>
    <name evidence="1" type="ORF">BpHYR1_003603</name>
</gene>
<reference evidence="1 2" key="1">
    <citation type="journal article" date="2018" name="Sci. Rep.">
        <title>Genomic signatures of local adaptation to the degree of environmental predictability in rotifers.</title>
        <authorList>
            <person name="Franch-Gras L."/>
            <person name="Hahn C."/>
            <person name="Garcia-Roger E.M."/>
            <person name="Carmona M.J."/>
            <person name="Serra M."/>
            <person name="Gomez A."/>
        </authorList>
    </citation>
    <scope>NUCLEOTIDE SEQUENCE [LARGE SCALE GENOMIC DNA]</scope>
    <source>
        <strain evidence="1">HYR1</strain>
    </source>
</reference>
<organism evidence="1 2">
    <name type="scientific">Brachionus plicatilis</name>
    <name type="common">Marine rotifer</name>
    <name type="synonym">Brachionus muelleri</name>
    <dbReference type="NCBI Taxonomy" id="10195"/>
    <lineage>
        <taxon>Eukaryota</taxon>
        <taxon>Metazoa</taxon>
        <taxon>Spiralia</taxon>
        <taxon>Gnathifera</taxon>
        <taxon>Rotifera</taxon>
        <taxon>Eurotatoria</taxon>
        <taxon>Monogononta</taxon>
        <taxon>Pseudotrocha</taxon>
        <taxon>Ploima</taxon>
        <taxon>Brachionidae</taxon>
        <taxon>Brachionus</taxon>
    </lineage>
</organism>
<proteinExistence type="predicted"/>
<dbReference type="Proteomes" id="UP000276133">
    <property type="component" value="Unassembled WGS sequence"/>
</dbReference>
<name>A0A3M7PFK4_BRAPC</name>